<dbReference type="RefSeq" id="WP_091233260.1">
    <property type="nucleotide sequence ID" value="NZ_FMKA01000009.1"/>
</dbReference>
<accession>A0A1D3TTI4</accession>
<dbReference type="AlphaFoldDB" id="A0A1D3TTI4"/>
<keyword evidence="1" id="KW-1133">Transmembrane helix</keyword>
<feature type="transmembrane region" description="Helical" evidence="1">
    <location>
        <begin position="21"/>
        <end position="39"/>
    </location>
</feature>
<protein>
    <submittedName>
        <fullName evidence="2">Uncharacterized protein</fullName>
    </submittedName>
</protein>
<sequence>MKNIHDFFNKKQTILTIRGIGIIYLIAIIINTIFFYGQYMYETFLGSGLCGIIAAFMIGYKIPSRKAAHNKDKKSNT</sequence>
<evidence type="ECO:0000313" key="2">
    <source>
        <dbReference type="EMBL" id="SCP97303.1"/>
    </source>
</evidence>
<evidence type="ECO:0000256" key="1">
    <source>
        <dbReference type="SAM" id="Phobius"/>
    </source>
</evidence>
<reference evidence="2 3" key="1">
    <citation type="submission" date="2016-09" db="EMBL/GenBank/DDBJ databases">
        <authorList>
            <person name="Capua I."/>
            <person name="De Benedictis P."/>
            <person name="Joannis T."/>
            <person name="Lombin L.H."/>
            <person name="Cattoli G."/>
        </authorList>
    </citation>
    <scope>NUCLEOTIDE SEQUENCE [LARGE SCALE GENOMIC DNA]</scope>
    <source>
        <strain evidence="2 3">GluBS11</strain>
    </source>
</reference>
<evidence type="ECO:0000313" key="3">
    <source>
        <dbReference type="Proteomes" id="UP000199315"/>
    </source>
</evidence>
<gene>
    <name evidence="2" type="ORF">SAMN05421730_1009111</name>
</gene>
<feature type="transmembrane region" description="Helical" evidence="1">
    <location>
        <begin position="45"/>
        <end position="63"/>
    </location>
</feature>
<keyword evidence="3" id="KW-1185">Reference proteome</keyword>
<proteinExistence type="predicted"/>
<name>A0A1D3TTI4_9FIRM</name>
<dbReference type="EMBL" id="FMKA01000009">
    <property type="protein sequence ID" value="SCP97303.1"/>
    <property type="molecule type" value="Genomic_DNA"/>
</dbReference>
<dbReference type="Proteomes" id="UP000199315">
    <property type="component" value="Unassembled WGS sequence"/>
</dbReference>
<keyword evidence="1" id="KW-0812">Transmembrane</keyword>
<organism evidence="2 3">
    <name type="scientific">Anaerobium acetethylicum</name>
    <dbReference type="NCBI Taxonomy" id="1619234"/>
    <lineage>
        <taxon>Bacteria</taxon>
        <taxon>Bacillati</taxon>
        <taxon>Bacillota</taxon>
        <taxon>Clostridia</taxon>
        <taxon>Lachnospirales</taxon>
        <taxon>Lachnospiraceae</taxon>
        <taxon>Anaerobium</taxon>
    </lineage>
</organism>
<keyword evidence="1" id="KW-0472">Membrane</keyword>